<evidence type="ECO:0000313" key="2">
    <source>
        <dbReference type="Proteomes" id="UP000092698"/>
    </source>
</evidence>
<protein>
    <submittedName>
        <fullName evidence="1">Uncharacterized protein</fullName>
    </submittedName>
</protein>
<name>A0A1C7D6Q9_9SPHN</name>
<reference evidence="1 2" key="1">
    <citation type="submission" date="2016-07" db="EMBL/GenBank/DDBJ databases">
        <title>Complete genome sequence of Altererythrobacter namhicola JCM 16345T, containing esterase-encoding genes.</title>
        <authorList>
            <person name="Cheng H."/>
            <person name="Wu Y.-H."/>
            <person name="Jian S.-L."/>
            <person name="Huo Y.-Y."/>
            <person name="Wang C.-S."/>
            <person name="Xu X.-W."/>
        </authorList>
    </citation>
    <scope>NUCLEOTIDE SEQUENCE [LARGE SCALE GENOMIC DNA]</scope>
    <source>
        <strain evidence="1 2">JCM 16345</strain>
    </source>
</reference>
<proteinExistence type="predicted"/>
<dbReference type="OrthoDB" id="7392180at2"/>
<accession>A0A1C7D6Q9</accession>
<dbReference type="EMBL" id="CP016545">
    <property type="protein sequence ID" value="ANU06993.1"/>
    <property type="molecule type" value="Genomic_DNA"/>
</dbReference>
<gene>
    <name evidence="1" type="ORF">A6F65_00671</name>
</gene>
<organism evidence="1 2">
    <name type="scientific">Paraurantiacibacter namhicola</name>
    <dbReference type="NCBI Taxonomy" id="645517"/>
    <lineage>
        <taxon>Bacteria</taxon>
        <taxon>Pseudomonadati</taxon>
        <taxon>Pseudomonadota</taxon>
        <taxon>Alphaproteobacteria</taxon>
        <taxon>Sphingomonadales</taxon>
        <taxon>Erythrobacteraceae</taxon>
        <taxon>Paraurantiacibacter</taxon>
    </lineage>
</organism>
<dbReference type="RefSeq" id="WP_067785958.1">
    <property type="nucleotide sequence ID" value="NZ_CP016545.1"/>
</dbReference>
<dbReference type="AlphaFoldDB" id="A0A1C7D6Q9"/>
<keyword evidence="2" id="KW-1185">Reference proteome</keyword>
<dbReference type="KEGG" id="anh:A6F65_00671"/>
<dbReference type="Proteomes" id="UP000092698">
    <property type="component" value="Chromosome"/>
</dbReference>
<evidence type="ECO:0000313" key="1">
    <source>
        <dbReference type="EMBL" id="ANU06993.1"/>
    </source>
</evidence>
<sequence>MSFQPKLSAMDRLVGSMLCRFDRHRPESRRVGWDGELHYSTCIRCRGKIVRGTAGGWRKRA</sequence>